<comment type="similarity">
    <text evidence="2 7">Belongs to the glycosyl hydrolase 2 family.</text>
</comment>
<dbReference type="InterPro" id="IPR006103">
    <property type="entry name" value="Glyco_hydro_2_cat"/>
</dbReference>
<dbReference type="InterPro" id="IPR006101">
    <property type="entry name" value="Glyco_hydro_2"/>
</dbReference>
<gene>
    <name evidence="10" type="ORF">C7I55_18920</name>
</gene>
<comment type="caution">
    <text evidence="10">The sequence shown here is derived from an EMBL/GenBank/DDBJ whole genome shotgun (WGS) entry which is preliminary data.</text>
</comment>
<evidence type="ECO:0000256" key="3">
    <source>
        <dbReference type="ARBA" id="ARBA00012756"/>
    </source>
</evidence>
<evidence type="ECO:0000256" key="4">
    <source>
        <dbReference type="ARBA" id="ARBA00022801"/>
    </source>
</evidence>
<keyword evidence="8" id="KW-0732">Signal</keyword>
<dbReference type="AlphaFoldDB" id="A0A2P7QKL9"/>
<dbReference type="SMART" id="SM01038">
    <property type="entry name" value="Bgal_small_N"/>
    <property type="match status" value="1"/>
</dbReference>
<dbReference type="Pfam" id="PF02929">
    <property type="entry name" value="Bgal_small_N"/>
    <property type="match status" value="1"/>
</dbReference>
<dbReference type="InterPro" id="IPR004199">
    <property type="entry name" value="B-gal_small/dom_5"/>
</dbReference>
<dbReference type="PROSITE" id="PS00608">
    <property type="entry name" value="GLYCOSYL_HYDROL_F2_2"/>
    <property type="match status" value="1"/>
</dbReference>
<evidence type="ECO:0000313" key="11">
    <source>
        <dbReference type="Proteomes" id="UP000241167"/>
    </source>
</evidence>
<dbReference type="PROSITE" id="PS00719">
    <property type="entry name" value="GLYCOSYL_HYDROL_F2_1"/>
    <property type="match status" value="1"/>
</dbReference>
<dbReference type="RefSeq" id="WP_106514569.1">
    <property type="nucleotide sequence ID" value="NZ_PXYI01000006.1"/>
</dbReference>
<dbReference type="InterPro" id="IPR014718">
    <property type="entry name" value="GH-type_carb-bd"/>
</dbReference>
<evidence type="ECO:0000256" key="6">
    <source>
        <dbReference type="ARBA" id="ARBA00032230"/>
    </source>
</evidence>
<keyword evidence="5 7" id="KW-0326">Glycosidase</keyword>
<dbReference type="InterPro" id="IPR006102">
    <property type="entry name" value="Ig-like_GH2"/>
</dbReference>
<evidence type="ECO:0000259" key="9">
    <source>
        <dbReference type="SMART" id="SM01038"/>
    </source>
</evidence>
<dbReference type="GO" id="GO:0030246">
    <property type="term" value="F:carbohydrate binding"/>
    <property type="evidence" value="ECO:0007669"/>
    <property type="project" value="InterPro"/>
</dbReference>
<dbReference type="Gene3D" id="2.70.98.10">
    <property type="match status" value="1"/>
</dbReference>
<feature type="signal peptide" evidence="8">
    <location>
        <begin position="1"/>
        <end position="22"/>
    </location>
</feature>
<dbReference type="SUPFAM" id="SSF74650">
    <property type="entry name" value="Galactose mutarotase-like"/>
    <property type="match status" value="1"/>
</dbReference>
<dbReference type="Pfam" id="PF16353">
    <property type="entry name" value="LacZ_4"/>
    <property type="match status" value="1"/>
</dbReference>
<dbReference type="InterPro" id="IPR032312">
    <property type="entry name" value="LacZ_4"/>
</dbReference>
<dbReference type="SUPFAM" id="SSF49303">
    <property type="entry name" value="beta-Galactosidase/glucuronidase domain"/>
    <property type="match status" value="2"/>
</dbReference>
<dbReference type="Gene3D" id="2.60.40.10">
    <property type="entry name" value="Immunoglobulins"/>
    <property type="match status" value="2"/>
</dbReference>
<name>A0A2P7QKL9_9SPHN</name>
<dbReference type="InterPro" id="IPR023230">
    <property type="entry name" value="Glyco_hydro_2_CS"/>
</dbReference>
<dbReference type="SUPFAM" id="SSF51445">
    <property type="entry name" value="(Trans)glycosidases"/>
    <property type="match status" value="1"/>
</dbReference>
<dbReference type="Pfam" id="PF02836">
    <property type="entry name" value="Glyco_hydro_2_C"/>
    <property type="match status" value="1"/>
</dbReference>
<evidence type="ECO:0000256" key="2">
    <source>
        <dbReference type="ARBA" id="ARBA00007401"/>
    </source>
</evidence>
<evidence type="ECO:0000256" key="1">
    <source>
        <dbReference type="ARBA" id="ARBA00001412"/>
    </source>
</evidence>
<keyword evidence="11" id="KW-1185">Reference proteome</keyword>
<dbReference type="Gene3D" id="2.60.120.260">
    <property type="entry name" value="Galactose-binding domain-like"/>
    <property type="match status" value="1"/>
</dbReference>
<accession>A0A2P7QKL9</accession>
<dbReference type="GO" id="GO:0009341">
    <property type="term" value="C:beta-galactosidase complex"/>
    <property type="evidence" value="ECO:0007669"/>
    <property type="project" value="InterPro"/>
</dbReference>
<dbReference type="PANTHER" id="PTHR46323">
    <property type="entry name" value="BETA-GALACTOSIDASE"/>
    <property type="match status" value="1"/>
</dbReference>
<organism evidence="10 11">
    <name type="scientific">Allosphingosinicella deserti</name>
    <dbReference type="NCBI Taxonomy" id="2116704"/>
    <lineage>
        <taxon>Bacteria</taxon>
        <taxon>Pseudomonadati</taxon>
        <taxon>Pseudomonadota</taxon>
        <taxon>Alphaproteobacteria</taxon>
        <taxon>Sphingomonadales</taxon>
        <taxon>Sphingomonadaceae</taxon>
        <taxon>Allosphingosinicella</taxon>
    </lineage>
</organism>
<dbReference type="GO" id="GO:0005990">
    <property type="term" value="P:lactose catabolic process"/>
    <property type="evidence" value="ECO:0007669"/>
    <property type="project" value="TreeGrafter"/>
</dbReference>
<feature type="domain" description="Beta galactosidase small chain/" evidence="9">
    <location>
        <begin position="781"/>
        <end position="1056"/>
    </location>
</feature>
<dbReference type="GO" id="GO:0004565">
    <property type="term" value="F:beta-galactosidase activity"/>
    <property type="evidence" value="ECO:0007669"/>
    <property type="project" value="UniProtKB-EC"/>
</dbReference>
<dbReference type="Proteomes" id="UP000241167">
    <property type="component" value="Unassembled WGS sequence"/>
</dbReference>
<evidence type="ECO:0000313" key="10">
    <source>
        <dbReference type="EMBL" id="PSJ38502.1"/>
    </source>
</evidence>
<dbReference type="Gene3D" id="3.20.20.80">
    <property type="entry name" value="Glycosidases"/>
    <property type="match status" value="1"/>
</dbReference>
<comment type="catalytic activity">
    <reaction evidence="1 7">
        <text>Hydrolysis of terminal non-reducing beta-D-galactose residues in beta-D-galactosides.</text>
        <dbReference type="EC" id="3.2.1.23"/>
    </reaction>
</comment>
<dbReference type="InterPro" id="IPR006104">
    <property type="entry name" value="Glyco_hydro_2_N"/>
</dbReference>
<dbReference type="PRINTS" id="PR00132">
    <property type="entry name" value="GLHYDRLASE2"/>
</dbReference>
<reference evidence="10 11" key="1">
    <citation type="submission" date="2018-03" db="EMBL/GenBank/DDBJ databases">
        <title>The draft genome of Sphingosinicella sp. GL-C-18.</title>
        <authorList>
            <person name="Liu L."/>
            <person name="Li L."/>
            <person name="Liang L."/>
            <person name="Zhang X."/>
            <person name="Wang T."/>
        </authorList>
    </citation>
    <scope>NUCLEOTIDE SEQUENCE [LARGE SCALE GENOMIC DNA]</scope>
    <source>
        <strain evidence="10 11">GL-C-18</strain>
    </source>
</reference>
<dbReference type="InterPro" id="IPR008979">
    <property type="entry name" value="Galactose-bd-like_sf"/>
</dbReference>
<dbReference type="EMBL" id="PXYI01000006">
    <property type="protein sequence ID" value="PSJ38502.1"/>
    <property type="molecule type" value="Genomic_DNA"/>
</dbReference>
<protein>
    <recommendedName>
        <fullName evidence="3 7">Beta-galactosidase</fullName>
        <ecNumber evidence="3 7">3.2.1.23</ecNumber>
    </recommendedName>
    <alternativeName>
        <fullName evidence="6 7">Lactase</fullName>
    </alternativeName>
</protein>
<dbReference type="InterPro" id="IPR036156">
    <property type="entry name" value="Beta-gal/glucu_dom_sf"/>
</dbReference>
<dbReference type="InterPro" id="IPR013783">
    <property type="entry name" value="Ig-like_fold"/>
</dbReference>
<dbReference type="SUPFAM" id="SSF49785">
    <property type="entry name" value="Galactose-binding domain-like"/>
    <property type="match status" value="1"/>
</dbReference>
<dbReference type="InterPro" id="IPR023232">
    <property type="entry name" value="Glyco_hydro_2_AS"/>
</dbReference>
<dbReference type="InterPro" id="IPR050347">
    <property type="entry name" value="Bact_Beta-galactosidase"/>
</dbReference>
<dbReference type="Pfam" id="PF00703">
    <property type="entry name" value="Glyco_hydro_2"/>
    <property type="match status" value="1"/>
</dbReference>
<dbReference type="InterPro" id="IPR011013">
    <property type="entry name" value="Gal_mutarotase_sf_dom"/>
</dbReference>
<dbReference type="OrthoDB" id="9758603at2"/>
<proteinExistence type="inferred from homology"/>
<dbReference type="EC" id="3.2.1.23" evidence="3 7"/>
<evidence type="ECO:0000256" key="7">
    <source>
        <dbReference type="RuleBase" id="RU361154"/>
    </source>
</evidence>
<evidence type="ECO:0000256" key="5">
    <source>
        <dbReference type="ARBA" id="ARBA00023295"/>
    </source>
</evidence>
<keyword evidence="4 7" id="KW-0378">Hydrolase</keyword>
<evidence type="ECO:0000256" key="8">
    <source>
        <dbReference type="SAM" id="SignalP"/>
    </source>
</evidence>
<dbReference type="InterPro" id="IPR017853">
    <property type="entry name" value="GH"/>
</dbReference>
<dbReference type="PANTHER" id="PTHR46323:SF2">
    <property type="entry name" value="BETA-GALACTOSIDASE"/>
    <property type="match status" value="1"/>
</dbReference>
<feature type="chain" id="PRO_5015173725" description="Beta-galactosidase" evidence="8">
    <location>
        <begin position="23"/>
        <end position="1077"/>
    </location>
</feature>
<dbReference type="Pfam" id="PF02837">
    <property type="entry name" value="Glyco_hydro_2_N"/>
    <property type="match status" value="1"/>
</dbReference>
<sequence length="1077" mass="118185">MSARLATAFLASAAALSGTAGAAPPALPIQPQVSPDRPDWENPAVFAIGKAPARATGFPFESREKAIAGHRTRSDRFLPLSGLWHFSLSMDADRLPAGFETPGYDVSGWKQIKVPANWQAEGYDQPRYNNITYPFPANRPLIPHDANPVGSYRRDVDIPQSWSGEDIILHIGAAGSAYYVWVNGTRVGYSEDSKLPSEFDVTRLVRPGRNTIAIQVYRWSDGSYLEDQDFWRVSGIEREVFLMAAPRTRIRDFFVHAGLDEAYKNGRLSVDLAVTPAREATTARAILLDGDRQILTVNKTVPAGTVERTITLAGTIADVRPWSAETPNLYMLLIELSDAGGKIVQSTYSRIGFRTVAMKNGLVTVNGRPITIRGVNRHEHDPETFHVISLESMERDIQLMKRANINALRTSHYPNDPRLYELADRYGLYVMDEANIESHGYMDFANKHPEQRAVYQLGFDPAWDAAHLSRVVNMVERDKNHPSILFWSLGNEAGIGPAFNKAAAAVKARDPGRLLSYLGWGTWPGIPDHRPNDYADIYAPMYDSAARMADYAENWSFAQPMIQCEYAHMQGNSGGNLKEYWDAIYAHPDKLQGGFIWDWVDQSMYRTTADGRRYWGTGGEYGPNPGGDIEFGDGLMQPDRTPNPQLFEVRKVYAPIQFEGFDPAAGRLTVINRHDFLDLSGFDFSYTLLENGVGVADGKLPALATAARTRESVALALPAYQRRPGREYVLTVTARAKAGTIPAVDAGAIVGWEQFALGTEPVAATRPLGTIAMDTKTAEIRLAAGAAELVIDRRSGLVKSYSANGQTLLQGGAPNFYRALIDNDIGTGVEKTHGVWRSASAGRKVESVAPERLANGDAAVTIRYSVGNGAATMVARYRMAGDGSVAVTGDFTPLKADLPDPLRIGFAYTMPQRIDTIAWYGRGPHESYQDRKSGAPIGLWGGRIADQHHDYMRPQETGNKVDVRWMEVSEADAGGLRIVGDAPLSMNALAFPYDDLSRRPPGTRRSSDIVPREEVSLMIDAVQAGLGGDNSWDAGGRPLPSYRIPVAPRSFGFTLSPFAGPGTNADRVVRVVQADMQ</sequence>